<protein>
    <submittedName>
        <fullName evidence="6">Transcription factor B3-Domain family</fullName>
    </submittedName>
</protein>
<evidence type="ECO:0000256" key="2">
    <source>
        <dbReference type="ARBA" id="ARBA00023015"/>
    </source>
</evidence>
<keyword evidence="3" id="KW-0238">DNA-binding</keyword>
<dbReference type="SUPFAM" id="SSF101936">
    <property type="entry name" value="DNA-binding pseudobarrel domain"/>
    <property type="match status" value="2"/>
</dbReference>
<evidence type="ECO:0000256" key="4">
    <source>
        <dbReference type="ARBA" id="ARBA00023163"/>
    </source>
</evidence>
<evidence type="ECO:0000313" key="7">
    <source>
        <dbReference type="Proteomes" id="UP000215914"/>
    </source>
</evidence>
<gene>
    <name evidence="6" type="ORF">HanXRQr2_Chr14g0656331</name>
</gene>
<keyword evidence="7" id="KW-1185">Reference proteome</keyword>
<dbReference type="GO" id="GO:0005634">
    <property type="term" value="C:nucleus"/>
    <property type="evidence" value="ECO:0007669"/>
    <property type="project" value="UniProtKB-SubCell"/>
</dbReference>
<evidence type="ECO:0000256" key="1">
    <source>
        <dbReference type="ARBA" id="ARBA00004123"/>
    </source>
</evidence>
<evidence type="ECO:0000256" key="5">
    <source>
        <dbReference type="ARBA" id="ARBA00023242"/>
    </source>
</evidence>
<dbReference type="PANTHER" id="PTHR31920:SF122">
    <property type="entry name" value="B3 DOMAIN-CONTAINING PROTEIN REM23"/>
    <property type="match status" value="1"/>
</dbReference>
<dbReference type="Gene3D" id="2.40.330.10">
    <property type="entry name" value="DNA-binding pseudobarrel domain"/>
    <property type="match status" value="2"/>
</dbReference>
<dbReference type="InterPro" id="IPR050655">
    <property type="entry name" value="Plant_B3_domain"/>
</dbReference>
<sequence>MDPMNNSPSFLKLIQEDDQIFLVRLLQIPNDFALMIWGDQPPYKDSVKIVDGNKLWFVRLKKTDVGHVLADGFTKVVRDSCIRKNNYLMFQSFGQSSFFLMVFKSFVHQHCFISKITPDKDVIVMADEFWRQFHGKNFKGGQSTLYLGDRFWNVKMDGLTDSCVFTHGCSKMVNDLALDSRSIFVFSMVGNKIFELSVFNHQTSTQIQNNKVELVVLDDSIYGDDGDDLVIASEHKEKCSTAETDFQESVVVECEDDKFQLASFESVFNDIHDSKFDNFFSSLLEMEDLKKKGKTNVVVDENLSLKDKSNFEMDLDKFLIPKNNSHVDPTRKTNIFISEPSLSSIVVSDTIPKYKVDVGQIVLPIKSKATQKCKAVMLVSDESLIAHRTRSKFRNKNESVVVDKFMAAETTSVSRKRSTLKRSKTISIIEFTKVAENRMRLPSAISDELSLSFHNLRDVSIQNIRCEVTNMKTIAEKNGDGYRYGFSKWSAFLKSNQIHMALLFSLNMSSLRSF</sequence>
<dbReference type="PANTHER" id="PTHR31920">
    <property type="entry name" value="B3 DOMAIN-CONTAINING"/>
    <property type="match status" value="1"/>
</dbReference>
<evidence type="ECO:0000313" key="6">
    <source>
        <dbReference type="EMBL" id="KAF5770159.1"/>
    </source>
</evidence>
<dbReference type="EMBL" id="MNCJ02000329">
    <property type="protein sequence ID" value="KAF5770159.1"/>
    <property type="molecule type" value="Genomic_DNA"/>
</dbReference>
<comment type="caution">
    <text evidence="6">The sequence shown here is derived from an EMBL/GenBank/DDBJ whole genome shotgun (WGS) entry which is preliminary data.</text>
</comment>
<reference evidence="6" key="2">
    <citation type="submission" date="2020-06" db="EMBL/GenBank/DDBJ databases">
        <title>Helianthus annuus Genome sequencing and assembly Release 2.</title>
        <authorList>
            <person name="Gouzy J."/>
            <person name="Langlade N."/>
            <person name="Munos S."/>
        </authorList>
    </citation>
    <scope>NUCLEOTIDE SEQUENCE</scope>
    <source>
        <tissue evidence="6">Leaves</tissue>
    </source>
</reference>
<dbReference type="Gramene" id="mRNA:HanXRQr2_Chr14g0656331">
    <property type="protein sequence ID" value="mRNA:HanXRQr2_Chr14g0656331"/>
    <property type="gene ID" value="HanXRQr2_Chr14g0656331"/>
</dbReference>
<keyword evidence="4" id="KW-0804">Transcription</keyword>
<keyword evidence="5" id="KW-0539">Nucleus</keyword>
<evidence type="ECO:0000256" key="3">
    <source>
        <dbReference type="ARBA" id="ARBA00023125"/>
    </source>
</evidence>
<accession>A0A9K3EBM0</accession>
<proteinExistence type="predicted"/>
<dbReference type="GO" id="GO:0003677">
    <property type="term" value="F:DNA binding"/>
    <property type="evidence" value="ECO:0007669"/>
    <property type="project" value="UniProtKB-KW"/>
</dbReference>
<organism evidence="6 7">
    <name type="scientific">Helianthus annuus</name>
    <name type="common">Common sunflower</name>
    <dbReference type="NCBI Taxonomy" id="4232"/>
    <lineage>
        <taxon>Eukaryota</taxon>
        <taxon>Viridiplantae</taxon>
        <taxon>Streptophyta</taxon>
        <taxon>Embryophyta</taxon>
        <taxon>Tracheophyta</taxon>
        <taxon>Spermatophyta</taxon>
        <taxon>Magnoliopsida</taxon>
        <taxon>eudicotyledons</taxon>
        <taxon>Gunneridae</taxon>
        <taxon>Pentapetalae</taxon>
        <taxon>asterids</taxon>
        <taxon>campanulids</taxon>
        <taxon>Asterales</taxon>
        <taxon>Asteraceae</taxon>
        <taxon>Asteroideae</taxon>
        <taxon>Heliantheae alliance</taxon>
        <taxon>Heliantheae</taxon>
        <taxon>Helianthus</taxon>
    </lineage>
</organism>
<dbReference type="AlphaFoldDB" id="A0A9K3EBM0"/>
<comment type="subcellular location">
    <subcellularLocation>
        <location evidence="1">Nucleus</location>
    </subcellularLocation>
</comment>
<dbReference type="Proteomes" id="UP000215914">
    <property type="component" value="Unassembled WGS sequence"/>
</dbReference>
<keyword evidence="2" id="KW-0805">Transcription regulation</keyword>
<name>A0A9K3EBM0_HELAN</name>
<reference evidence="6" key="1">
    <citation type="journal article" date="2017" name="Nature">
        <title>The sunflower genome provides insights into oil metabolism, flowering and Asterid evolution.</title>
        <authorList>
            <person name="Badouin H."/>
            <person name="Gouzy J."/>
            <person name="Grassa C.J."/>
            <person name="Murat F."/>
            <person name="Staton S.E."/>
            <person name="Cottret L."/>
            <person name="Lelandais-Briere C."/>
            <person name="Owens G.L."/>
            <person name="Carrere S."/>
            <person name="Mayjonade B."/>
            <person name="Legrand L."/>
            <person name="Gill N."/>
            <person name="Kane N.C."/>
            <person name="Bowers J.E."/>
            <person name="Hubner S."/>
            <person name="Bellec A."/>
            <person name="Berard A."/>
            <person name="Berges H."/>
            <person name="Blanchet N."/>
            <person name="Boniface M.C."/>
            <person name="Brunel D."/>
            <person name="Catrice O."/>
            <person name="Chaidir N."/>
            <person name="Claudel C."/>
            <person name="Donnadieu C."/>
            <person name="Faraut T."/>
            <person name="Fievet G."/>
            <person name="Helmstetter N."/>
            <person name="King M."/>
            <person name="Knapp S.J."/>
            <person name="Lai Z."/>
            <person name="Le Paslier M.C."/>
            <person name="Lippi Y."/>
            <person name="Lorenzon L."/>
            <person name="Mandel J.R."/>
            <person name="Marage G."/>
            <person name="Marchand G."/>
            <person name="Marquand E."/>
            <person name="Bret-Mestries E."/>
            <person name="Morien E."/>
            <person name="Nambeesan S."/>
            <person name="Nguyen T."/>
            <person name="Pegot-Espagnet P."/>
            <person name="Pouilly N."/>
            <person name="Raftis F."/>
            <person name="Sallet E."/>
            <person name="Schiex T."/>
            <person name="Thomas J."/>
            <person name="Vandecasteele C."/>
            <person name="Vares D."/>
            <person name="Vear F."/>
            <person name="Vautrin S."/>
            <person name="Crespi M."/>
            <person name="Mangin B."/>
            <person name="Burke J.M."/>
            <person name="Salse J."/>
            <person name="Munos S."/>
            <person name="Vincourt P."/>
            <person name="Rieseberg L.H."/>
            <person name="Langlade N.B."/>
        </authorList>
    </citation>
    <scope>NUCLEOTIDE SEQUENCE</scope>
    <source>
        <tissue evidence="6">Leaves</tissue>
    </source>
</reference>
<dbReference type="InterPro" id="IPR015300">
    <property type="entry name" value="DNA-bd_pseudobarrel_sf"/>
</dbReference>